<accession>A0A6J7WR29</accession>
<dbReference type="Pfam" id="PF10935">
    <property type="entry name" value="DUF2637"/>
    <property type="match status" value="1"/>
</dbReference>
<evidence type="ECO:0000256" key="1">
    <source>
        <dbReference type="SAM" id="Phobius"/>
    </source>
</evidence>
<gene>
    <name evidence="2" type="ORF">UFOVP221_50</name>
</gene>
<keyword evidence="1" id="KW-0812">Transmembrane</keyword>
<evidence type="ECO:0000313" key="2">
    <source>
        <dbReference type="EMBL" id="CAB5219288.1"/>
    </source>
</evidence>
<keyword evidence="1" id="KW-1133">Transmembrane helix</keyword>
<organism evidence="2">
    <name type="scientific">uncultured Caudovirales phage</name>
    <dbReference type="NCBI Taxonomy" id="2100421"/>
    <lineage>
        <taxon>Viruses</taxon>
        <taxon>Duplodnaviria</taxon>
        <taxon>Heunggongvirae</taxon>
        <taxon>Uroviricota</taxon>
        <taxon>Caudoviricetes</taxon>
        <taxon>Peduoviridae</taxon>
        <taxon>Maltschvirus</taxon>
        <taxon>Maltschvirus maltsch</taxon>
    </lineage>
</organism>
<feature type="transmembrane region" description="Helical" evidence="1">
    <location>
        <begin position="180"/>
        <end position="204"/>
    </location>
</feature>
<evidence type="ECO:0008006" key="3">
    <source>
        <dbReference type="Google" id="ProtNLM"/>
    </source>
</evidence>
<protein>
    <recommendedName>
        <fullName evidence="3">DUF2637 domain-containing protein</fullName>
    </recommendedName>
</protein>
<dbReference type="InterPro" id="IPR021235">
    <property type="entry name" value="DUF2637"/>
</dbReference>
<proteinExistence type="predicted"/>
<name>A0A6J7WR29_9CAUD</name>
<keyword evidence="1" id="KW-0472">Membrane</keyword>
<reference evidence="2" key="1">
    <citation type="submission" date="2020-05" db="EMBL/GenBank/DDBJ databases">
        <authorList>
            <person name="Chiriac C."/>
            <person name="Salcher M."/>
            <person name="Ghai R."/>
            <person name="Kavagutti S V."/>
        </authorList>
    </citation>
    <scope>NUCLEOTIDE SEQUENCE</scope>
</reference>
<sequence>MPKYDDPIYPGYPVLTWGQKQEQKKEESKPLRIEVQDDKEIRMTVTTPLDALIKVQKTAPKRPSRARTGAQTRINADNIWLYRFIALGVVAGALAAFATSWAGLLYVAGWQALPAEWQWLTPVMIDIPIVVLSLGALAKRSRGENQWWFLAFAIFLTLLSSAANFAHTVAVAGLNDYTNWIGALLNGLAPAFVLLTTEVLGSLVTRPAVTKKRK</sequence>
<dbReference type="EMBL" id="LR798267">
    <property type="protein sequence ID" value="CAB5219288.1"/>
    <property type="molecule type" value="Genomic_DNA"/>
</dbReference>
<feature type="transmembrane region" description="Helical" evidence="1">
    <location>
        <begin position="80"/>
        <end position="107"/>
    </location>
</feature>
<feature type="transmembrane region" description="Helical" evidence="1">
    <location>
        <begin position="149"/>
        <end position="174"/>
    </location>
</feature>
<feature type="transmembrane region" description="Helical" evidence="1">
    <location>
        <begin position="119"/>
        <end position="137"/>
    </location>
</feature>